<reference evidence="2" key="1">
    <citation type="journal article" date="2013" name="Stand. Genomic Sci.">
        <title>Complete genome sequence of Coriobacterium glomerans type strain (PW2(T)) from the midgut of Pyrrhocoris apterus L. (red soldier bug).</title>
        <authorList>
            <person name="Stackebrandt E."/>
            <person name="Zeytun A."/>
            <person name="Lapidus A."/>
            <person name="Nolan M."/>
            <person name="Lucas S."/>
            <person name="Hammon N."/>
            <person name="Deshpande S."/>
            <person name="Cheng J.F."/>
            <person name="Tapia R."/>
            <person name="Goodwin L.A."/>
            <person name="Pitluck S."/>
            <person name="Liolios K."/>
            <person name="Pagani I."/>
            <person name="Ivanova N."/>
            <person name="Mavromatis K."/>
            <person name="Mikhailova N."/>
            <person name="Huntemann M."/>
            <person name="Pati A."/>
            <person name="Chen A."/>
            <person name="Palaniappan K."/>
            <person name="Chang Y.J."/>
            <person name="Land M."/>
            <person name="Hauser L."/>
            <person name="Rohde M."/>
            <person name="Pukall R."/>
            <person name="Goker M."/>
            <person name="Detter J.C."/>
            <person name="Woyke T."/>
            <person name="Bristow J."/>
            <person name="Eisen J.A."/>
            <person name="Markowitz V."/>
            <person name="Hugenholtz P."/>
            <person name="Kyrpides N.C."/>
            <person name="Klenk H.P."/>
        </authorList>
    </citation>
    <scope>NUCLEOTIDE SEQUENCE</scope>
    <source>
        <strain evidence="2">ATCC 49209 / DSM 20642 / JCM 10262 / PW2</strain>
    </source>
</reference>
<dbReference type="EMBL" id="CP002628">
    <property type="protein sequence ID" value="AEB07507.1"/>
    <property type="molecule type" value="Genomic_DNA"/>
</dbReference>
<dbReference type="OrthoDB" id="3194841at2"/>
<evidence type="ECO:0000313" key="2">
    <source>
        <dbReference type="Proteomes" id="UP000006851"/>
    </source>
</evidence>
<dbReference type="STRING" id="700015.Corgl_1406"/>
<dbReference type="RefSeq" id="WP_013709249.1">
    <property type="nucleotide sequence ID" value="NC_015389.1"/>
</dbReference>
<accession>F2NAQ1</accession>
<name>F2NAQ1_CORGP</name>
<keyword evidence="2" id="KW-1185">Reference proteome</keyword>
<dbReference type="AlphaFoldDB" id="F2NAQ1"/>
<dbReference type="Proteomes" id="UP000006851">
    <property type="component" value="Chromosome"/>
</dbReference>
<sequence>MGDLAGTNGIPMRRVYVGVTVEYDPCGDERPVRVTWIDGRSWTVESVYSVRSYGRAHMGNLVTRFDVRIAGRRKSLWRQGTRWFVAPPAAPSAPVQGTGVK</sequence>
<gene>
    <name evidence="1" type="ordered locus">Corgl_1406</name>
</gene>
<organism evidence="1 2">
    <name type="scientific">Coriobacterium glomerans (strain ATCC 49209 / DSM 20642 / JCM 10262 / PW2)</name>
    <dbReference type="NCBI Taxonomy" id="700015"/>
    <lineage>
        <taxon>Bacteria</taxon>
        <taxon>Bacillati</taxon>
        <taxon>Actinomycetota</taxon>
        <taxon>Coriobacteriia</taxon>
        <taxon>Coriobacteriales</taxon>
        <taxon>Coriobacteriaceae</taxon>
        <taxon>Coriobacterium</taxon>
    </lineage>
</organism>
<evidence type="ECO:0000313" key="1">
    <source>
        <dbReference type="EMBL" id="AEB07507.1"/>
    </source>
</evidence>
<dbReference type="KEGG" id="cgo:Corgl_1406"/>
<dbReference type="HOGENOM" id="CLU_148550_1_0_11"/>
<proteinExistence type="predicted"/>
<protein>
    <submittedName>
        <fullName evidence="1">Uncharacterized protein</fullName>
    </submittedName>
</protein>